<reference evidence="2" key="1">
    <citation type="submission" date="2020-05" db="EMBL/GenBank/DDBJ databases">
        <authorList>
            <person name="Chiriac C."/>
            <person name="Salcher M."/>
            <person name="Ghai R."/>
            <person name="Kavagutti S V."/>
        </authorList>
    </citation>
    <scope>NUCLEOTIDE SEQUENCE</scope>
</reference>
<proteinExistence type="predicted"/>
<accession>A0A6J7WWY6</accession>
<feature type="region of interest" description="Disordered" evidence="1">
    <location>
        <begin position="1"/>
        <end position="24"/>
    </location>
</feature>
<protein>
    <submittedName>
        <fullName evidence="2">Uncharacterized protein</fullName>
    </submittedName>
</protein>
<evidence type="ECO:0000256" key="1">
    <source>
        <dbReference type="SAM" id="MobiDB-lite"/>
    </source>
</evidence>
<gene>
    <name evidence="2" type="ORF">UFOVP361_87</name>
</gene>
<name>A0A6J7WWY6_9CAUD</name>
<sequence length="86" mass="9463">MANGTDERFNRKRRPSVMQFDPVGPDVFAPKSKVEAGTSVRLASSRGIRQPAKGYEYIENPETGEYLGIASTQSLKNQGISLSDEE</sequence>
<dbReference type="EMBL" id="LR798301">
    <property type="protein sequence ID" value="CAB5222287.1"/>
    <property type="molecule type" value="Genomic_DNA"/>
</dbReference>
<evidence type="ECO:0000313" key="2">
    <source>
        <dbReference type="EMBL" id="CAB5222287.1"/>
    </source>
</evidence>
<organism evidence="2">
    <name type="scientific">uncultured Caudovirales phage</name>
    <dbReference type="NCBI Taxonomy" id="2100421"/>
    <lineage>
        <taxon>Viruses</taxon>
        <taxon>Duplodnaviria</taxon>
        <taxon>Heunggongvirae</taxon>
        <taxon>Uroviricota</taxon>
        <taxon>Caudoviricetes</taxon>
        <taxon>Peduoviridae</taxon>
        <taxon>Maltschvirus</taxon>
        <taxon>Maltschvirus maltsch</taxon>
    </lineage>
</organism>